<evidence type="ECO:0000313" key="3">
    <source>
        <dbReference type="Proteomes" id="UP000769156"/>
    </source>
</evidence>
<dbReference type="EMBL" id="DYVY01000013">
    <property type="protein sequence ID" value="HJF93252.1"/>
    <property type="molecule type" value="Genomic_DNA"/>
</dbReference>
<proteinExistence type="predicted"/>
<sequence>MFEKAQNEKNKATYDFTTLWSTQFFGFYQFKNFLEFASDQSVQIDYLKSRDVIWGNENGEGHDIMSQVMIDFYLNDFADAVKLIKNQFIVFLFTRYEFVIQDTVKCLINDEPQRLLKILKIYPDYEKTLGFNLKDFINCQTKEEYIVLMSERFANKILSGRPSKVLGRLRCLLTFKDIDESVLDEIMDRRNKIVHEGHLYDMKISDLEFYYDAIENLLTVLATALKNINIYVEDEGKILNGEHQ</sequence>
<feature type="domain" description="RiboL-PSP-HEPN" evidence="1">
    <location>
        <begin position="81"/>
        <end position="227"/>
    </location>
</feature>
<accession>A0A921LF67</accession>
<gene>
    <name evidence="2" type="ORF">K8V82_00470</name>
</gene>
<protein>
    <recommendedName>
        <fullName evidence="1">RiboL-PSP-HEPN domain-containing protein</fullName>
    </recommendedName>
</protein>
<organism evidence="2 3">
    <name type="scientific">Lachnoclostridium phocaeense</name>
    <dbReference type="NCBI Taxonomy" id="1871021"/>
    <lineage>
        <taxon>Bacteria</taxon>
        <taxon>Bacillati</taxon>
        <taxon>Bacillota</taxon>
        <taxon>Clostridia</taxon>
        <taxon>Lachnospirales</taxon>
        <taxon>Lachnospiraceae</taxon>
    </lineage>
</organism>
<evidence type="ECO:0000313" key="2">
    <source>
        <dbReference type="EMBL" id="HJF93252.1"/>
    </source>
</evidence>
<dbReference type="Pfam" id="PF18735">
    <property type="entry name" value="HEPN_RiboL-PSP"/>
    <property type="match status" value="1"/>
</dbReference>
<name>A0A921LF67_9FIRM</name>
<comment type="caution">
    <text evidence="2">The sequence shown here is derived from an EMBL/GenBank/DDBJ whole genome shotgun (WGS) entry which is preliminary data.</text>
</comment>
<dbReference type="AlphaFoldDB" id="A0A921LF67"/>
<reference evidence="2" key="1">
    <citation type="journal article" date="2021" name="PeerJ">
        <title>Extensive microbial diversity within the chicken gut microbiome revealed by metagenomics and culture.</title>
        <authorList>
            <person name="Gilroy R."/>
            <person name="Ravi A."/>
            <person name="Getino M."/>
            <person name="Pursley I."/>
            <person name="Horton D.L."/>
            <person name="Alikhan N.F."/>
            <person name="Baker D."/>
            <person name="Gharbi K."/>
            <person name="Hall N."/>
            <person name="Watson M."/>
            <person name="Adriaenssens E.M."/>
            <person name="Foster-Nyarko E."/>
            <person name="Jarju S."/>
            <person name="Secka A."/>
            <person name="Antonio M."/>
            <person name="Oren A."/>
            <person name="Chaudhuri R.R."/>
            <person name="La Ragione R."/>
            <person name="Hildebrand F."/>
            <person name="Pallen M.J."/>
        </authorList>
    </citation>
    <scope>NUCLEOTIDE SEQUENCE</scope>
    <source>
        <strain evidence="2">ChiSjej5B23-16112</strain>
    </source>
</reference>
<dbReference type="InterPro" id="IPR041519">
    <property type="entry name" value="HEPN_RiboL-PSP"/>
</dbReference>
<reference evidence="2" key="2">
    <citation type="submission" date="2021-09" db="EMBL/GenBank/DDBJ databases">
        <authorList>
            <person name="Gilroy R."/>
        </authorList>
    </citation>
    <scope>NUCLEOTIDE SEQUENCE</scope>
    <source>
        <strain evidence="2">ChiSjej5B23-16112</strain>
    </source>
</reference>
<dbReference type="Proteomes" id="UP000769156">
    <property type="component" value="Unassembled WGS sequence"/>
</dbReference>
<evidence type="ECO:0000259" key="1">
    <source>
        <dbReference type="Pfam" id="PF18735"/>
    </source>
</evidence>